<comment type="caution">
    <text evidence="3">The sequence shown here is derived from an EMBL/GenBank/DDBJ whole genome shotgun (WGS) entry which is preliminary data.</text>
</comment>
<evidence type="ECO:0000259" key="2">
    <source>
        <dbReference type="Pfam" id="PF25942"/>
    </source>
</evidence>
<dbReference type="EMBL" id="LOPV01000066">
    <property type="protein sequence ID" value="KTG30322.1"/>
    <property type="molecule type" value="Genomic_DNA"/>
</dbReference>
<dbReference type="RefSeq" id="WP_058571112.1">
    <property type="nucleotide sequence ID" value="NZ_LOPV01000066.1"/>
</dbReference>
<accession>A0A0W1SV76</accession>
<dbReference type="Pfam" id="PF25942">
    <property type="entry name" value="Ig_halo"/>
    <property type="match status" value="1"/>
</dbReference>
<name>A0A0W1SV76_9EURY</name>
<dbReference type="PROSITE" id="PS51257">
    <property type="entry name" value="PROKAR_LIPOPROTEIN"/>
    <property type="match status" value="1"/>
</dbReference>
<dbReference type="AlphaFoldDB" id="A0A0W1SV76"/>
<evidence type="ECO:0000256" key="1">
    <source>
        <dbReference type="SAM" id="MobiDB-lite"/>
    </source>
</evidence>
<gene>
    <name evidence="3" type="ORF">AUR66_08440</name>
</gene>
<keyword evidence="4" id="KW-1185">Reference proteome</keyword>
<evidence type="ECO:0000313" key="3">
    <source>
        <dbReference type="EMBL" id="KTG30322.1"/>
    </source>
</evidence>
<dbReference type="InterPro" id="IPR058929">
    <property type="entry name" value="Ig_halo"/>
</dbReference>
<reference evidence="3 4" key="1">
    <citation type="submission" date="2015-12" db="EMBL/GenBank/DDBJ databases">
        <title>Haloferax profundi sp. nov. isolated from the Discovery deep brine-seawater interface in the Red Sea.</title>
        <authorList>
            <person name="Zhang G."/>
            <person name="Stingl U."/>
            <person name="Rashid M."/>
        </authorList>
    </citation>
    <scope>NUCLEOTIDE SEQUENCE [LARGE SCALE GENOMIC DNA]</scope>
    <source>
        <strain evidence="3 4">SB29</strain>
    </source>
</reference>
<feature type="domain" description="Ig-like" evidence="2">
    <location>
        <begin position="273"/>
        <end position="349"/>
    </location>
</feature>
<dbReference type="OrthoDB" id="307531at2157"/>
<organism evidence="3 4">
    <name type="scientific">Haloferax profundi</name>
    <dbReference type="NCBI Taxonomy" id="1544718"/>
    <lineage>
        <taxon>Archaea</taxon>
        <taxon>Methanobacteriati</taxon>
        <taxon>Methanobacteriota</taxon>
        <taxon>Stenosarchaea group</taxon>
        <taxon>Halobacteria</taxon>
        <taxon>Halobacteriales</taxon>
        <taxon>Haloferacaceae</taxon>
        <taxon>Haloferax</taxon>
    </lineage>
</organism>
<proteinExistence type="predicted"/>
<protein>
    <recommendedName>
        <fullName evidence="2">Ig-like domain-containing protein</fullName>
    </recommendedName>
</protein>
<dbReference type="Proteomes" id="UP000053157">
    <property type="component" value="Unassembled WGS sequence"/>
</dbReference>
<evidence type="ECO:0000313" key="4">
    <source>
        <dbReference type="Proteomes" id="UP000053157"/>
    </source>
</evidence>
<sequence length="355" mass="38033">MDRRTLLSLVASGVAGLAGCGSPEGETETETPTPEEGTGEPTAVTTADESVQRMLSVWNPTPDPVFTTVVVTRGSRDIFFENVDLVPGERTVRRVDIPPDDVEVLVQTDTGIRATSAWATEEALDGLEVVLGRESAEFWRTVSCRPNRACAVDDGGEAVDLPLVGDGSGRWYAPAGVVVENPGSETTARLRVDLFGSTLLDRTYRLPSQTRLSVPISYRTGTYRVALETDEIAVETPWQVPDEPTKYVDTESGATGCGPANTTLTVTNRDDGPHRLTLRIESESETFEETIDLEAGETREFVPVVESGPKRVFASTETGAETEGMWWSCPPRGQASVVVDATGSLTLSAAGPKPG</sequence>
<feature type="compositionally biased region" description="Low complexity" evidence="1">
    <location>
        <begin position="30"/>
        <end position="42"/>
    </location>
</feature>
<feature type="region of interest" description="Disordered" evidence="1">
    <location>
        <begin position="17"/>
        <end position="43"/>
    </location>
</feature>